<dbReference type="EMBL" id="GQ357915">
    <property type="protein sequence ID" value="ACV50145.1"/>
    <property type="molecule type" value="Genomic_DNA"/>
</dbReference>
<organismHost>
    <name type="scientific">Delftia acidovorans</name>
    <name type="common">Pseudomonas acidovorans</name>
    <name type="synonym">Comamonas acidovorans</name>
    <dbReference type="NCBI Taxonomy" id="80866"/>
</organismHost>
<organism evidence="1 2">
    <name type="scientific">Delftia phage PhiW-14</name>
    <name type="common">Deftia acidovorans bacteriophage phiW-14</name>
    <dbReference type="NCBI Taxonomy" id="665032"/>
    <lineage>
        <taxon>Viruses</taxon>
        <taxon>Duplodnaviria</taxon>
        <taxon>Heunggongvirae</taxon>
        <taxon>Uroviricota</taxon>
        <taxon>Caudoviricetes</taxon>
        <taxon>Ionavirus</taxon>
        <taxon>Ionavirus W14</taxon>
    </lineage>
</organism>
<dbReference type="KEGG" id="vg:8684071"/>
<reference evidence="2" key="1">
    <citation type="submission" date="2009-07" db="EMBL/GenBank/DDBJ databases">
        <authorList>
            <person name="Kropinski A.M."/>
            <person name="Villegas A."/>
            <person name="Lingohr E.J."/>
        </authorList>
    </citation>
    <scope>NUCLEOTIDE SEQUENCE [LARGE SCALE GENOMIC DNA]</scope>
</reference>
<dbReference type="GeneID" id="8684071"/>
<dbReference type="Proteomes" id="UP000008986">
    <property type="component" value="Segment"/>
</dbReference>
<sequence>MTDEEDDHLIRLNRPPLVQFPAQGMKVTLASGGPCMIIMGVTEDGVCDVWWDDAEGKVQKYKWGSYMLTPWPIPAGFNR</sequence>
<gene>
    <name evidence="1" type="primary">123</name>
</gene>
<proteinExistence type="predicted"/>
<protein>
    <submittedName>
        <fullName evidence="1">Uncharacterized protein</fullName>
    </submittedName>
</protein>
<accession>C9DG94</accession>
<keyword evidence="2" id="KW-1185">Reference proteome</keyword>
<dbReference type="RefSeq" id="YP_003358977.1">
    <property type="nucleotide sequence ID" value="NC_013697.1"/>
</dbReference>
<evidence type="ECO:0000313" key="1">
    <source>
        <dbReference type="EMBL" id="ACV50145.1"/>
    </source>
</evidence>
<name>C9DG94_BPW14</name>
<evidence type="ECO:0000313" key="2">
    <source>
        <dbReference type="Proteomes" id="UP000008986"/>
    </source>
</evidence>